<organism evidence="1 2">
    <name type="scientific">Ancylobacter pratisalsi</name>
    <dbReference type="NCBI Taxonomy" id="1745854"/>
    <lineage>
        <taxon>Bacteria</taxon>
        <taxon>Pseudomonadati</taxon>
        <taxon>Pseudomonadota</taxon>
        <taxon>Alphaproteobacteria</taxon>
        <taxon>Hyphomicrobiales</taxon>
        <taxon>Xanthobacteraceae</taxon>
        <taxon>Ancylobacter</taxon>
    </lineage>
</organism>
<dbReference type="InterPro" id="IPR008772">
    <property type="entry name" value="Phosphonate_metab_PhnH"/>
</dbReference>
<evidence type="ECO:0000313" key="1">
    <source>
        <dbReference type="EMBL" id="QIB32811.1"/>
    </source>
</evidence>
<accession>A0A6P1YJF9</accession>
<dbReference type="EMBL" id="CP048630">
    <property type="protein sequence ID" value="QIB32811.1"/>
    <property type="molecule type" value="Genomic_DNA"/>
</dbReference>
<dbReference type="InterPro" id="IPR038058">
    <property type="entry name" value="PhnH-like_sp"/>
</dbReference>
<dbReference type="PIRSF" id="PIRSF020680">
    <property type="entry name" value="PhnH"/>
    <property type="match status" value="1"/>
</dbReference>
<keyword evidence="2" id="KW-1185">Reference proteome</keyword>
<dbReference type="SUPFAM" id="SSF159709">
    <property type="entry name" value="PhnH-like"/>
    <property type="match status" value="1"/>
</dbReference>
<dbReference type="Gene3D" id="3.40.50.11310">
    <property type="entry name" value="Bacterial phosphonate metabolism protein PhnH"/>
    <property type="match status" value="1"/>
</dbReference>
<dbReference type="GO" id="GO:0019634">
    <property type="term" value="P:organic phosphonate metabolic process"/>
    <property type="evidence" value="ECO:0007669"/>
    <property type="project" value="InterPro"/>
</dbReference>
<dbReference type="KEGG" id="apra:G3A50_03125"/>
<dbReference type="NCBIfam" id="TIGR03292">
    <property type="entry name" value="PhnH_redo"/>
    <property type="match status" value="1"/>
</dbReference>
<dbReference type="RefSeq" id="WP_163073898.1">
    <property type="nucleotide sequence ID" value="NZ_CP048630.1"/>
</dbReference>
<gene>
    <name evidence="1" type="primary">phnH</name>
    <name evidence="1" type="ORF">G3A50_03125</name>
</gene>
<sequence>MSDQLLALGFRDPVSEAQATFRAAMWALARPGRLSSLSADITPPAPLNREAAALALALCDFETPLWLDAPLAEEPAVAEFLRFHTGAPIVDAPADARFAIVARPTELIDFDMFCQGSPDFPDESTTLILQVDGFQDTSSHGPGFQLEGPGIEGCASFGAHPLPGDFAGRMTRNRALFPRGLDLLLAGAGHVAGLPRSVSVREG</sequence>
<dbReference type="Pfam" id="PF05845">
    <property type="entry name" value="PhnH"/>
    <property type="match status" value="1"/>
</dbReference>
<name>A0A6P1YJF9_9HYPH</name>
<dbReference type="Proteomes" id="UP000464751">
    <property type="component" value="Chromosome"/>
</dbReference>
<proteinExistence type="predicted"/>
<protein>
    <submittedName>
        <fullName evidence="1">Phosphonate C-P lyase system protein PhnH</fullName>
    </submittedName>
</protein>
<reference evidence="1 2" key="1">
    <citation type="submission" date="2020-02" db="EMBL/GenBank/DDBJ databases">
        <authorList>
            <person name="Li G."/>
        </authorList>
    </citation>
    <scope>NUCLEOTIDE SEQUENCE [LARGE SCALE GENOMIC DNA]</scope>
    <source>
        <strain evidence="1 2">DSM 102029</strain>
    </source>
</reference>
<evidence type="ECO:0000313" key="2">
    <source>
        <dbReference type="Proteomes" id="UP000464751"/>
    </source>
</evidence>
<dbReference type="GO" id="GO:0016829">
    <property type="term" value="F:lyase activity"/>
    <property type="evidence" value="ECO:0007669"/>
    <property type="project" value="UniProtKB-KW"/>
</dbReference>
<dbReference type="AlphaFoldDB" id="A0A6P1YJF9"/>
<keyword evidence="1" id="KW-0456">Lyase</keyword>